<dbReference type="SMART" id="SM00695">
    <property type="entry name" value="DUSP"/>
    <property type="match status" value="1"/>
</dbReference>
<dbReference type="InterPro" id="IPR006615">
    <property type="entry name" value="Pept_C19_DUSP"/>
</dbReference>
<reference evidence="20" key="1">
    <citation type="submission" date="2019-11" db="EMBL/GenBank/DDBJ databases">
        <authorList>
            <person name="Liu Y."/>
            <person name="Hou J."/>
            <person name="Li T.-Q."/>
            <person name="Guan C.-H."/>
            <person name="Wu X."/>
            <person name="Wu H.-Z."/>
            <person name="Ling F."/>
            <person name="Zhang R."/>
            <person name="Shi X.-G."/>
            <person name="Ren J.-P."/>
            <person name="Chen E.-F."/>
            <person name="Sun J.-M."/>
        </authorList>
    </citation>
    <scope>NUCLEOTIDE SEQUENCE</scope>
    <source>
        <strain evidence="20">Adult_tree_wgs_1</strain>
        <tissue evidence="20">Leaves</tissue>
    </source>
</reference>
<dbReference type="CDD" id="cd01795">
    <property type="entry name" value="Ubl_USP48"/>
    <property type="match status" value="1"/>
</dbReference>
<dbReference type="GO" id="GO:0004197">
    <property type="term" value="F:cysteine-type endopeptidase activity"/>
    <property type="evidence" value="ECO:0007669"/>
    <property type="project" value="InterPro"/>
</dbReference>
<dbReference type="PROSITE" id="PS00973">
    <property type="entry name" value="USP_2"/>
    <property type="match status" value="1"/>
</dbReference>
<dbReference type="Pfam" id="PF00443">
    <property type="entry name" value="UCH"/>
    <property type="match status" value="1"/>
</dbReference>
<dbReference type="FunFam" id="3.90.70.10:FF:000049">
    <property type="entry name" value="ubiquitin carboxyl-terminal hydrolase 48"/>
    <property type="match status" value="1"/>
</dbReference>
<evidence type="ECO:0000256" key="7">
    <source>
        <dbReference type="ARBA" id="ARBA00022786"/>
    </source>
</evidence>
<dbReference type="Gene3D" id="3.90.70.10">
    <property type="entry name" value="Cysteine proteinases"/>
    <property type="match status" value="1"/>
</dbReference>
<evidence type="ECO:0000256" key="2">
    <source>
        <dbReference type="ARBA" id="ARBA00004123"/>
    </source>
</evidence>
<evidence type="ECO:0000256" key="13">
    <source>
        <dbReference type="ARBA" id="ARBA00075174"/>
    </source>
</evidence>
<dbReference type="PROSITE" id="PS51283">
    <property type="entry name" value="DUSP"/>
    <property type="match status" value="3"/>
</dbReference>
<comment type="function">
    <text evidence="11">Recognizes and hydrolyzes the peptide bond at the C-terminal Gly of ubiquitin. Involved in the processing of poly-ubiquitin precursors as well as that of ubiquitinated proteins. Deubiquitinates H2BK143ub1 of histone H2B.</text>
</comment>
<dbReference type="AlphaFoldDB" id="A0A834LPG4"/>
<dbReference type="EMBL" id="WJXA01000004">
    <property type="protein sequence ID" value="KAF7145091.1"/>
    <property type="molecule type" value="Genomic_DNA"/>
</dbReference>
<dbReference type="InterPro" id="IPR033841">
    <property type="entry name" value="Pep_USP48"/>
</dbReference>
<dbReference type="GO" id="GO:0016579">
    <property type="term" value="P:protein deubiquitination"/>
    <property type="evidence" value="ECO:0007669"/>
    <property type="project" value="InterPro"/>
</dbReference>
<dbReference type="SUPFAM" id="SSF143791">
    <property type="entry name" value="DUSP-like"/>
    <property type="match status" value="2"/>
</dbReference>
<dbReference type="PROSITE" id="PS50235">
    <property type="entry name" value="USP_3"/>
    <property type="match status" value="1"/>
</dbReference>
<dbReference type="PANTHER" id="PTHR24006:SF722">
    <property type="entry name" value="UBIQUITIN CARBOXYL-TERMINAL HYDROLASE 48"/>
    <property type="match status" value="1"/>
</dbReference>
<dbReference type="Gene3D" id="3.30.2230.10">
    <property type="entry name" value="DUSP-like"/>
    <property type="match status" value="1"/>
</dbReference>
<evidence type="ECO:0000256" key="3">
    <source>
        <dbReference type="ARBA" id="ARBA00009085"/>
    </source>
</evidence>
<dbReference type="InterPro" id="IPR029071">
    <property type="entry name" value="Ubiquitin-like_domsf"/>
</dbReference>
<dbReference type="PROSITE" id="PS00972">
    <property type="entry name" value="USP_1"/>
    <property type="match status" value="1"/>
</dbReference>
<evidence type="ECO:0000256" key="16">
    <source>
        <dbReference type="SAM" id="MobiDB-lite"/>
    </source>
</evidence>
<evidence type="ECO:0000259" key="17">
    <source>
        <dbReference type="PROSITE" id="PS50053"/>
    </source>
</evidence>
<comment type="catalytic activity">
    <reaction evidence="1">
        <text>Thiol-dependent hydrolysis of ester, thioester, amide, peptide and isopeptide bonds formed by the C-terminal Gly of ubiquitin (a 76-residue protein attached to proteins as an intracellular targeting signal).</text>
        <dbReference type="EC" id="3.4.19.12"/>
    </reaction>
</comment>
<evidence type="ECO:0000259" key="19">
    <source>
        <dbReference type="PROSITE" id="PS51283"/>
    </source>
</evidence>
<evidence type="ECO:0000256" key="14">
    <source>
        <dbReference type="ARBA" id="ARBA00078771"/>
    </source>
</evidence>
<dbReference type="CDD" id="cd02668">
    <property type="entry name" value="Peptidase_C19L"/>
    <property type="match status" value="1"/>
</dbReference>
<feature type="domain" description="Ubiquitin-like" evidence="17">
    <location>
        <begin position="1102"/>
        <end position="1164"/>
    </location>
</feature>
<feature type="compositionally biased region" description="Polar residues" evidence="16">
    <location>
        <begin position="121"/>
        <end position="130"/>
    </location>
</feature>
<evidence type="ECO:0000256" key="11">
    <source>
        <dbReference type="ARBA" id="ARBA00056392"/>
    </source>
</evidence>
<feature type="domain" description="DUSP" evidence="19">
    <location>
        <begin position="745"/>
        <end position="853"/>
    </location>
</feature>
<evidence type="ECO:0000256" key="8">
    <source>
        <dbReference type="ARBA" id="ARBA00022801"/>
    </source>
</evidence>
<feature type="domain" description="DUSP" evidence="19">
    <location>
        <begin position="638"/>
        <end position="730"/>
    </location>
</feature>
<accession>A0A834LPG4</accession>
<keyword evidence="10" id="KW-0539">Nucleus</keyword>
<keyword evidence="7" id="KW-0833">Ubl conjugation pathway</keyword>
<dbReference type="InterPro" id="IPR038765">
    <property type="entry name" value="Papain-like_cys_pep_sf"/>
</dbReference>
<evidence type="ECO:0000256" key="12">
    <source>
        <dbReference type="ARBA" id="ARBA00071636"/>
    </source>
</evidence>
<dbReference type="GO" id="GO:0004843">
    <property type="term" value="F:cysteine-type deubiquitinase activity"/>
    <property type="evidence" value="ECO:0007669"/>
    <property type="project" value="UniProtKB-EC"/>
</dbReference>
<keyword evidence="9" id="KW-0788">Thiol protease</keyword>
<feature type="region of interest" description="Disordered" evidence="16">
    <location>
        <begin position="121"/>
        <end position="141"/>
    </location>
</feature>
<keyword evidence="21" id="KW-1185">Reference proteome</keyword>
<dbReference type="InterPro" id="IPR050164">
    <property type="entry name" value="Peptidase_C19"/>
</dbReference>
<evidence type="ECO:0000256" key="4">
    <source>
        <dbReference type="ARBA" id="ARBA00012759"/>
    </source>
</evidence>
<keyword evidence="5" id="KW-0645">Protease</keyword>
<dbReference type="PROSITE" id="PS50053">
    <property type="entry name" value="UBIQUITIN_2"/>
    <property type="match status" value="1"/>
</dbReference>
<dbReference type="GO" id="GO:0005829">
    <property type="term" value="C:cytosol"/>
    <property type="evidence" value="ECO:0007669"/>
    <property type="project" value="TreeGrafter"/>
</dbReference>
<dbReference type="Proteomes" id="UP000626092">
    <property type="component" value="Unassembled WGS sequence"/>
</dbReference>
<feature type="compositionally biased region" description="Polar residues" evidence="16">
    <location>
        <begin position="32"/>
        <end position="41"/>
    </location>
</feature>
<evidence type="ECO:0000313" key="20">
    <source>
        <dbReference type="EMBL" id="KAF7145091.1"/>
    </source>
</evidence>
<feature type="region of interest" description="Disordered" evidence="16">
    <location>
        <begin position="32"/>
        <end position="51"/>
    </location>
</feature>
<evidence type="ECO:0000313" key="21">
    <source>
        <dbReference type="Proteomes" id="UP000626092"/>
    </source>
</evidence>
<gene>
    <name evidence="20" type="ORF">RHSIM_Rhsim04G0220700</name>
</gene>
<comment type="subcellular location">
    <subcellularLocation>
        <location evidence="2">Nucleus</location>
    </subcellularLocation>
</comment>
<keyword evidence="8" id="KW-0378">Hydrolase</keyword>
<dbReference type="InterPro" id="IPR018200">
    <property type="entry name" value="USP_CS"/>
</dbReference>
<dbReference type="SUPFAM" id="SSF54001">
    <property type="entry name" value="Cysteine proteinases"/>
    <property type="match status" value="1"/>
</dbReference>
<proteinExistence type="inferred from homology"/>
<protein>
    <recommendedName>
        <fullName evidence="12">Ubiquitin carboxyl-terminal hydrolase 26</fullName>
        <ecNumber evidence="4">3.4.19.12</ecNumber>
    </recommendedName>
    <alternativeName>
        <fullName evidence="15">Deubiquitinating enzyme 26</fullName>
    </alternativeName>
    <alternativeName>
        <fullName evidence="13">Ubiquitin thioesterase 26</fullName>
    </alternativeName>
    <alternativeName>
        <fullName evidence="14">Ubiquitin-specific-processing protease 26</fullName>
    </alternativeName>
</protein>
<dbReference type="Gene3D" id="3.10.20.90">
    <property type="entry name" value="Phosphatidylinositol 3-kinase Catalytic Subunit, Chain A, domain 1"/>
    <property type="match status" value="1"/>
</dbReference>
<dbReference type="InterPro" id="IPR028889">
    <property type="entry name" value="USP"/>
</dbReference>
<evidence type="ECO:0000256" key="5">
    <source>
        <dbReference type="ARBA" id="ARBA00022670"/>
    </source>
</evidence>
<organism evidence="20 21">
    <name type="scientific">Rhododendron simsii</name>
    <name type="common">Sims's rhododendron</name>
    <dbReference type="NCBI Taxonomy" id="118357"/>
    <lineage>
        <taxon>Eukaryota</taxon>
        <taxon>Viridiplantae</taxon>
        <taxon>Streptophyta</taxon>
        <taxon>Embryophyta</taxon>
        <taxon>Tracheophyta</taxon>
        <taxon>Spermatophyta</taxon>
        <taxon>Magnoliopsida</taxon>
        <taxon>eudicotyledons</taxon>
        <taxon>Gunneridae</taxon>
        <taxon>Pentapetalae</taxon>
        <taxon>asterids</taxon>
        <taxon>Ericales</taxon>
        <taxon>Ericaceae</taxon>
        <taxon>Ericoideae</taxon>
        <taxon>Rhodoreae</taxon>
        <taxon>Rhododendron</taxon>
    </lineage>
</organism>
<dbReference type="EC" id="3.4.19.12" evidence="4"/>
<evidence type="ECO:0000256" key="1">
    <source>
        <dbReference type="ARBA" id="ARBA00000707"/>
    </source>
</evidence>
<dbReference type="Pfam" id="PF06337">
    <property type="entry name" value="DUSP"/>
    <property type="match status" value="1"/>
</dbReference>
<evidence type="ECO:0000256" key="10">
    <source>
        <dbReference type="ARBA" id="ARBA00023242"/>
    </source>
</evidence>
<dbReference type="InterPro" id="IPR001394">
    <property type="entry name" value="Peptidase_C19_UCH"/>
</dbReference>
<dbReference type="InterPro" id="IPR035927">
    <property type="entry name" value="DUSP-like_sf"/>
</dbReference>
<evidence type="ECO:0000256" key="15">
    <source>
        <dbReference type="ARBA" id="ARBA00082179"/>
    </source>
</evidence>
<keyword evidence="6" id="KW-0677">Repeat</keyword>
<dbReference type="OrthoDB" id="289038at2759"/>
<feature type="domain" description="DUSP" evidence="19">
    <location>
        <begin position="874"/>
        <end position="997"/>
    </location>
</feature>
<dbReference type="InterPro" id="IPR000626">
    <property type="entry name" value="Ubiquitin-like_dom"/>
</dbReference>
<evidence type="ECO:0000259" key="18">
    <source>
        <dbReference type="PROSITE" id="PS50235"/>
    </source>
</evidence>
<dbReference type="GO" id="GO:0005634">
    <property type="term" value="C:nucleus"/>
    <property type="evidence" value="ECO:0007669"/>
    <property type="project" value="UniProtKB-SubCell"/>
</dbReference>
<comment type="similarity">
    <text evidence="3">Belongs to the peptidase C19 family.</text>
</comment>
<comment type="caution">
    <text evidence="20">The sequence shown here is derived from an EMBL/GenBank/DDBJ whole genome shotgun (WGS) entry which is preliminary data.</text>
</comment>
<feature type="region of interest" description="Disordered" evidence="16">
    <location>
        <begin position="1082"/>
        <end position="1108"/>
    </location>
</feature>
<feature type="domain" description="USP" evidence="18">
    <location>
        <begin position="230"/>
        <end position="575"/>
    </location>
</feature>
<dbReference type="InterPro" id="IPR044743">
    <property type="entry name" value="Ubl_USP48"/>
</dbReference>
<evidence type="ECO:0000256" key="9">
    <source>
        <dbReference type="ARBA" id="ARBA00022807"/>
    </source>
</evidence>
<dbReference type="PANTHER" id="PTHR24006">
    <property type="entry name" value="UBIQUITIN CARBOXYL-TERMINAL HYDROLASE"/>
    <property type="match status" value="1"/>
</dbReference>
<dbReference type="SUPFAM" id="SSF54236">
    <property type="entry name" value="Ubiquitin-like"/>
    <property type="match status" value="1"/>
</dbReference>
<name>A0A834LPG4_RHOSS</name>
<evidence type="ECO:0000256" key="6">
    <source>
        <dbReference type="ARBA" id="ARBA00022737"/>
    </source>
</evidence>
<dbReference type="GO" id="GO:0006508">
    <property type="term" value="P:proteolysis"/>
    <property type="evidence" value="ECO:0007669"/>
    <property type="project" value="UniProtKB-KW"/>
</dbReference>
<sequence>MYSPLLSRHVLFLSTPIDTSVFSLSYSLPVQSPASNRSPTPATAHLPRAAPANERRFSTLRQVIESLNAGEQTNEAFILGVQAGLESFTGEVIFQYAMELFMNMRSMCTCRQFLLLTANAPSMSHGPNTRNKNKRHRADDNAQPTLEIFRKIHSTGQVTEDDVNELYMVCKPVCQGCRVNRKDNPNCFCGLAPPPNGSRKSGLWQSTSEILLAFGDDPSKDLRDSTDSPAGLTNLGATCYANSILQCLYMNKPFREGVFSVEPDVLKEQPVLLQLARLFAQLHASKKAFVDSAPFIVTLELDNGVQQDSHEFLTLLFSLLERCLSCSKVLKARTIVQDLFRGRVSHVTTCSQCGKDSEASSTMEDFYGLELNVKGLKNLDESLDDYLSVEKLQGDNQYYCQSCAARVDATRSIKLRSLPAVLNFQLKRCVFLPKTTTKKKITSPFCFPGELDMGDRLSEHAQSELRYDLSAVLIHQGSAVNSGHYIAHIKDENTGQWWKFDDEQVSNLGRYPFADGLSDSAAKSVQTEPFINPSCSELMNAVAIGSQPNSSESDVLNPVQNFSSRDAYMLMYIRRYSKNGGENAEMESGGFKMENDSCLAPQNDVCLPSDLGKEIEQSNLSYLDACKQYKSKQDFELKRVRERREEVRLVLSQAPVQSPGEPYFWISTEWLRNWADNINLSVIDNNPIQCLHGKVPVSKIGGMKRLSSTAWTMLFSKYEGGPKLAKDDYCVYCLLEVARNMVSADSYRDRRTSMKELAEAALAGKCLDGPLYCVSRTWLQQWIRRKSMESPCEADTGPTALITCPHGELMPEQATGAKRVLVPENLWLFFYDTASKVKPDDPLGGSTFPSDSAPCAQCCVELSEVACEKDSQREFKVNQRQSHERLALGKSIALSPLQRYYLLPSSWLSKWKSYITASGKSAASTAEPETLRNVIDLLKCEKHSRLLERPPDLICKRSLVSQKSPITDGLTIVTEKDWKLFCEDWGGTEEDGISVEIDVSNCSGDDSSRVSAEIPISGEHMTDHDRENGEAESKKLRVKTCPEVCEDCLGERESRELMRRHNYCNEDIYVCFVRGKEPPRSILEGSGKTFEPNRRTSKRSRKTTSGNSITLNVSGSTSLYQLKMMIWESFGVVKENQILHKGSRTIDGESATLADMDIFPGDTVWVTDSEIHENRDIADELSDQKMGVQQAEEGFRGTLLTSNISSQVV</sequence>